<keyword evidence="2" id="KW-1133">Transmembrane helix</keyword>
<feature type="transmembrane region" description="Helical" evidence="2">
    <location>
        <begin position="21"/>
        <end position="41"/>
    </location>
</feature>
<dbReference type="Proteomes" id="UP000011083">
    <property type="component" value="Unassembled WGS sequence"/>
</dbReference>
<sequence>MGLKDDCLIPVWDKFRALVNLKYLITGIIAALIFVSMLSAAPTPWWVEETEQYKTRLFLNFADTKGDFMDDVECLYSDSGCRIMLHHREVDGHQLWPIYSAAQAFTIISIVLAFALSVIHFALAFVARFLSRRVMVGVNAFNIASAFLLCITTILPWVILMSLHTRAVRDAEGVSNDGARCTFYLHAGDVSAGGAACTFAGHQNNVTSGATVWKWEPTGGWILNCTVFWITLLTFLPANVLWVLNTGGKVARGRGKSIRRGRGMTSSRALSKQFELNKISTGARSPRKNVETSGGDSVEESDGEGRGGAINFGDDAPSGRDRAESAYDGGAINFSGNEAPRKSEEEDRSEGALTDSEEDD</sequence>
<dbReference type="AlphaFoldDB" id="L8HE40"/>
<dbReference type="KEGG" id="acan:ACA1_331730"/>
<evidence type="ECO:0000313" key="3">
    <source>
        <dbReference type="EMBL" id="ELR22636.1"/>
    </source>
</evidence>
<gene>
    <name evidence="3" type="ORF">ACA1_331730</name>
</gene>
<keyword evidence="2" id="KW-0472">Membrane</keyword>
<feature type="transmembrane region" description="Helical" evidence="2">
    <location>
        <begin position="104"/>
        <end position="126"/>
    </location>
</feature>
<name>L8HE40_ACACF</name>
<dbReference type="EMBL" id="KB007875">
    <property type="protein sequence ID" value="ELR22636.1"/>
    <property type="molecule type" value="Genomic_DNA"/>
</dbReference>
<feature type="transmembrane region" description="Helical" evidence="2">
    <location>
        <begin position="221"/>
        <end position="244"/>
    </location>
</feature>
<dbReference type="GeneID" id="14923586"/>
<evidence type="ECO:0000256" key="1">
    <source>
        <dbReference type="SAM" id="MobiDB-lite"/>
    </source>
</evidence>
<feature type="transmembrane region" description="Helical" evidence="2">
    <location>
        <begin position="138"/>
        <end position="159"/>
    </location>
</feature>
<feature type="region of interest" description="Disordered" evidence="1">
    <location>
        <begin position="275"/>
        <end position="360"/>
    </location>
</feature>
<evidence type="ECO:0000313" key="4">
    <source>
        <dbReference type="Proteomes" id="UP000011083"/>
    </source>
</evidence>
<dbReference type="VEuPathDB" id="AmoebaDB:ACA1_331730"/>
<keyword evidence="2" id="KW-0812">Transmembrane</keyword>
<protein>
    <submittedName>
        <fullName evidence="3">Uncharacterized protein</fullName>
    </submittedName>
</protein>
<evidence type="ECO:0000256" key="2">
    <source>
        <dbReference type="SAM" id="Phobius"/>
    </source>
</evidence>
<organism evidence="3 4">
    <name type="scientific">Acanthamoeba castellanii (strain ATCC 30010 / Neff)</name>
    <dbReference type="NCBI Taxonomy" id="1257118"/>
    <lineage>
        <taxon>Eukaryota</taxon>
        <taxon>Amoebozoa</taxon>
        <taxon>Discosea</taxon>
        <taxon>Longamoebia</taxon>
        <taxon>Centramoebida</taxon>
        <taxon>Acanthamoebidae</taxon>
        <taxon>Acanthamoeba</taxon>
    </lineage>
</organism>
<proteinExistence type="predicted"/>
<dbReference type="RefSeq" id="XP_004367729.1">
    <property type="nucleotide sequence ID" value="XM_004367672.1"/>
</dbReference>
<accession>L8HE40</accession>
<keyword evidence="4" id="KW-1185">Reference proteome</keyword>
<reference evidence="3 4" key="1">
    <citation type="journal article" date="2013" name="Genome Biol.">
        <title>Genome of Acanthamoeba castellanii highlights extensive lateral gene transfer and early evolution of tyrosine kinase signaling.</title>
        <authorList>
            <person name="Clarke M."/>
            <person name="Lohan A.J."/>
            <person name="Liu B."/>
            <person name="Lagkouvardos I."/>
            <person name="Roy S."/>
            <person name="Zafar N."/>
            <person name="Bertelli C."/>
            <person name="Schilde C."/>
            <person name="Kianianmomeni A."/>
            <person name="Burglin T.R."/>
            <person name="Frech C."/>
            <person name="Turcotte B."/>
            <person name="Kopec K.O."/>
            <person name="Synnott J.M."/>
            <person name="Choo C."/>
            <person name="Paponov I."/>
            <person name="Finkler A."/>
            <person name="Soon Heng Tan C."/>
            <person name="Hutchins A.P."/>
            <person name="Weinmeier T."/>
            <person name="Rattei T."/>
            <person name="Chu J.S."/>
            <person name="Gimenez G."/>
            <person name="Irimia M."/>
            <person name="Rigden D.J."/>
            <person name="Fitzpatrick D.A."/>
            <person name="Lorenzo-Morales J."/>
            <person name="Bateman A."/>
            <person name="Chiu C.H."/>
            <person name="Tang P."/>
            <person name="Hegemann P."/>
            <person name="Fromm H."/>
            <person name="Raoult D."/>
            <person name="Greub G."/>
            <person name="Miranda-Saavedra D."/>
            <person name="Chen N."/>
            <person name="Nash P."/>
            <person name="Ginger M.L."/>
            <person name="Horn M."/>
            <person name="Schaap P."/>
            <person name="Caler L."/>
            <person name="Loftus B."/>
        </authorList>
    </citation>
    <scope>NUCLEOTIDE SEQUENCE [LARGE SCALE GENOMIC DNA]</scope>
    <source>
        <strain evidence="3 4">Neff</strain>
    </source>
</reference>